<dbReference type="InterPro" id="IPR050950">
    <property type="entry name" value="HTH-type_LysR_regulators"/>
</dbReference>
<evidence type="ECO:0000256" key="4">
    <source>
        <dbReference type="ARBA" id="ARBA00023163"/>
    </source>
</evidence>
<dbReference type="SUPFAM" id="SSF46785">
    <property type="entry name" value="Winged helix' DNA-binding domain"/>
    <property type="match status" value="1"/>
</dbReference>
<dbReference type="PRINTS" id="PR00039">
    <property type="entry name" value="HTHLYSR"/>
</dbReference>
<dbReference type="PANTHER" id="PTHR30419">
    <property type="entry name" value="HTH-TYPE TRANSCRIPTIONAL REGULATOR YBHD"/>
    <property type="match status" value="1"/>
</dbReference>
<sequence>MHFPRTMNFFNNDVATFIEVVRCGSVSRAAEKVGQTQPAISKAIRRLEQEVGVPLLERGAKGARLTGEGQMFLETARRFEAQHFELVRLATDLRARHAGLLRLGITSPAADSIAVRAIAELVRRRPAMRLQLEIGKSDLLHDQVENGELDLAVVPTYSGQALSCTRIDIGEDRMHVVVRADHPLLRLAAPAIHDLTPYGWVMPSAQSAARRHVLEIFARHAAPRPHVCVEVEYTSEAVMGVLMATDLLALVPASALRSWLGRVQPLPLREFAIQRSQVLLSHPQAQWTPLMAAFRQLVLDQRPAPLPSSDR</sequence>
<keyword evidence="4" id="KW-0804">Transcription</keyword>
<evidence type="ECO:0000256" key="1">
    <source>
        <dbReference type="ARBA" id="ARBA00009437"/>
    </source>
</evidence>
<dbReference type="SUPFAM" id="SSF53850">
    <property type="entry name" value="Periplasmic binding protein-like II"/>
    <property type="match status" value="1"/>
</dbReference>
<dbReference type="Gene3D" id="1.10.10.10">
    <property type="entry name" value="Winged helix-like DNA-binding domain superfamily/Winged helix DNA-binding domain"/>
    <property type="match status" value="1"/>
</dbReference>
<dbReference type="Gene3D" id="3.40.190.290">
    <property type="match status" value="1"/>
</dbReference>
<evidence type="ECO:0000313" key="7">
    <source>
        <dbReference type="Proteomes" id="UP000626210"/>
    </source>
</evidence>
<feature type="domain" description="HTH lysR-type" evidence="5">
    <location>
        <begin position="12"/>
        <end position="66"/>
    </location>
</feature>
<name>A0ABQ3G6F4_9BURK</name>
<dbReference type="EMBL" id="BMYK01000014">
    <property type="protein sequence ID" value="GHC91590.1"/>
    <property type="molecule type" value="Genomic_DNA"/>
</dbReference>
<gene>
    <name evidence="6" type="ORF">GCM10007320_40740</name>
</gene>
<dbReference type="InterPro" id="IPR005119">
    <property type="entry name" value="LysR_subst-bd"/>
</dbReference>
<evidence type="ECO:0000256" key="3">
    <source>
        <dbReference type="ARBA" id="ARBA00023125"/>
    </source>
</evidence>
<keyword evidence="7" id="KW-1185">Reference proteome</keyword>
<organism evidence="6 7">
    <name type="scientific">Pseudorhodoferax aquiterrae</name>
    <dbReference type="NCBI Taxonomy" id="747304"/>
    <lineage>
        <taxon>Bacteria</taxon>
        <taxon>Pseudomonadati</taxon>
        <taxon>Pseudomonadota</taxon>
        <taxon>Betaproteobacteria</taxon>
        <taxon>Burkholderiales</taxon>
        <taxon>Comamonadaceae</taxon>
    </lineage>
</organism>
<dbReference type="Pfam" id="PF03466">
    <property type="entry name" value="LysR_substrate"/>
    <property type="match status" value="1"/>
</dbReference>
<comment type="caution">
    <text evidence="6">The sequence shown here is derived from an EMBL/GenBank/DDBJ whole genome shotgun (WGS) entry which is preliminary data.</text>
</comment>
<comment type="similarity">
    <text evidence="1">Belongs to the LysR transcriptional regulatory family.</text>
</comment>
<dbReference type="Pfam" id="PF00126">
    <property type="entry name" value="HTH_1"/>
    <property type="match status" value="1"/>
</dbReference>
<evidence type="ECO:0000313" key="6">
    <source>
        <dbReference type="EMBL" id="GHC91590.1"/>
    </source>
</evidence>
<dbReference type="Proteomes" id="UP000626210">
    <property type="component" value="Unassembled WGS sequence"/>
</dbReference>
<keyword evidence="2" id="KW-0805">Transcription regulation</keyword>
<keyword evidence="3" id="KW-0238">DNA-binding</keyword>
<dbReference type="PROSITE" id="PS50931">
    <property type="entry name" value="HTH_LYSR"/>
    <property type="match status" value="1"/>
</dbReference>
<dbReference type="PANTHER" id="PTHR30419:SF8">
    <property type="entry name" value="NITROGEN ASSIMILATION TRANSCRIPTIONAL ACTIVATOR-RELATED"/>
    <property type="match status" value="1"/>
</dbReference>
<evidence type="ECO:0000259" key="5">
    <source>
        <dbReference type="PROSITE" id="PS50931"/>
    </source>
</evidence>
<proteinExistence type="inferred from homology"/>
<dbReference type="InterPro" id="IPR000847">
    <property type="entry name" value="LysR_HTH_N"/>
</dbReference>
<protein>
    <submittedName>
        <fullName evidence="6">LysR family transcriptional regulator</fullName>
    </submittedName>
</protein>
<dbReference type="InterPro" id="IPR036388">
    <property type="entry name" value="WH-like_DNA-bd_sf"/>
</dbReference>
<evidence type="ECO:0000256" key="2">
    <source>
        <dbReference type="ARBA" id="ARBA00023015"/>
    </source>
</evidence>
<accession>A0ABQ3G6F4</accession>
<reference evidence="7" key="1">
    <citation type="journal article" date="2019" name="Int. J. Syst. Evol. Microbiol.">
        <title>The Global Catalogue of Microorganisms (GCM) 10K type strain sequencing project: providing services to taxonomists for standard genome sequencing and annotation.</title>
        <authorList>
            <consortium name="The Broad Institute Genomics Platform"/>
            <consortium name="The Broad Institute Genome Sequencing Center for Infectious Disease"/>
            <person name="Wu L."/>
            <person name="Ma J."/>
        </authorList>
    </citation>
    <scope>NUCLEOTIDE SEQUENCE [LARGE SCALE GENOMIC DNA]</scope>
    <source>
        <strain evidence="7">KCTC 23314</strain>
    </source>
</reference>
<dbReference type="InterPro" id="IPR036390">
    <property type="entry name" value="WH_DNA-bd_sf"/>
</dbReference>